<evidence type="ECO:0000313" key="1">
    <source>
        <dbReference type="EMBL" id="CDZ92253.1"/>
    </source>
</evidence>
<proteinExistence type="predicted"/>
<protein>
    <submittedName>
        <fullName evidence="1">Uncharacterized protein</fullName>
    </submittedName>
</protein>
<sequence>MTAPTIVDPYVYLCPRCRLTVAGRVWEDVLAQGRAHDALHTHYAPGFRGVPIDPATLAELPEHAPAMDGGVA</sequence>
<name>A0A098BU64_9NOCA</name>
<evidence type="ECO:0000313" key="2">
    <source>
        <dbReference type="Proteomes" id="UP000042997"/>
    </source>
</evidence>
<gene>
    <name evidence="1" type="ORF">RHRU231_930132</name>
</gene>
<dbReference type="RefSeq" id="WP_040275396.1">
    <property type="nucleotide sequence ID" value="NZ_JAJNCM010000010.1"/>
</dbReference>
<accession>A0A098BU64</accession>
<dbReference type="OrthoDB" id="9808367at2"/>
<organism evidence="1 2">
    <name type="scientific">Rhodococcus ruber</name>
    <dbReference type="NCBI Taxonomy" id="1830"/>
    <lineage>
        <taxon>Bacteria</taxon>
        <taxon>Bacillati</taxon>
        <taxon>Actinomycetota</taxon>
        <taxon>Actinomycetes</taxon>
        <taxon>Mycobacteriales</taxon>
        <taxon>Nocardiaceae</taxon>
        <taxon>Rhodococcus</taxon>
    </lineage>
</organism>
<dbReference type="EMBL" id="CCSD01000109">
    <property type="protein sequence ID" value="CDZ92253.1"/>
    <property type="molecule type" value="Genomic_DNA"/>
</dbReference>
<reference evidence="1 2" key="1">
    <citation type="journal article" date="2014" name="Genome Announc.">
        <title>Draft Genome Sequence of Propane- and Butane-Oxidizing Actinobacterium Rhodococcus ruber IEGM 231.</title>
        <authorList>
            <person name="Ivshina I.B."/>
            <person name="Kuyukina M.S."/>
            <person name="Krivoruchko A.V."/>
            <person name="Barbe V."/>
            <person name="Fischer C."/>
        </authorList>
    </citation>
    <scope>NUCLEOTIDE SEQUENCE [LARGE SCALE GENOMIC DNA]</scope>
</reference>
<dbReference type="Proteomes" id="UP000042997">
    <property type="component" value="Unassembled WGS sequence"/>
</dbReference>
<dbReference type="AlphaFoldDB" id="A0A098BU64"/>